<protein>
    <submittedName>
        <fullName evidence="1">RCG32220</fullName>
    </submittedName>
</protein>
<sequence>MWTCTYRNALCTLGRWELRVPEVRHSGLLRTGHRKHSRLAAVAQARPLQEAWKTPSCLRLCLWPML</sequence>
<evidence type="ECO:0000313" key="1">
    <source>
        <dbReference type="EMBL" id="EDL96392.1"/>
    </source>
</evidence>
<dbReference type="EMBL" id="CH474005">
    <property type="protein sequence ID" value="EDL96392.1"/>
    <property type="molecule type" value="Genomic_DNA"/>
</dbReference>
<gene>
    <name evidence="1" type="ORF">rCG_32220</name>
</gene>
<reference evidence="1 2" key="1">
    <citation type="submission" date="2005-09" db="EMBL/GenBank/DDBJ databases">
        <authorList>
            <person name="Mural R.J."/>
            <person name="Li P.W."/>
            <person name="Adams M.D."/>
            <person name="Amanatides P.G."/>
            <person name="Baden-Tillson H."/>
            <person name="Barnstead M."/>
            <person name="Chin S.H."/>
            <person name="Dew I."/>
            <person name="Evans C.A."/>
            <person name="Ferriera S."/>
            <person name="Flanigan M."/>
            <person name="Fosler C."/>
            <person name="Glodek A."/>
            <person name="Gu Z."/>
            <person name="Holt R.A."/>
            <person name="Jennings D."/>
            <person name="Kraft C.L."/>
            <person name="Lu F."/>
            <person name="Nguyen T."/>
            <person name="Nusskern D.R."/>
            <person name="Pfannkoch C.M."/>
            <person name="Sitter C."/>
            <person name="Sutton G.G."/>
            <person name="Venter J.C."/>
            <person name="Wang Z."/>
            <person name="Woodage T."/>
            <person name="Zheng X.H."/>
            <person name="Zhong F."/>
        </authorList>
    </citation>
    <scope>NUCLEOTIDE SEQUENCE [LARGE SCALE GENOMIC DNA]</scope>
    <source>
        <strain>BN</strain>
        <strain evidence="2">Sprague-Dawley</strain>
    </source>
</reference>
<organism evidence="1 2">
    <name type="scientific">Rattus norvegicus</name>
    <name type="common">Rat</name>
    <dbReference type="NCBI Taxonomy" id="10116"/>
    <lineage>
        <taxon>Eukaryota</taxon>
        <taxon>Metazoa</taxon>
        <taxon>Chordata</taxon>
        <taxon>Craniata</taxon>
        <taxon>Vertebrata</taxon>
        <taxon>Euteleostomi</taxon>
        <taxon>Mammalia</taxon>
        <taxon>Eutheria</taxon>
        <taxon>Euarchontoglires</taxon>
        <taxon>Glires</taxon>
        <taxon>Rodentia</taxon>
        <taxon>Myomorpha</taxon>
        <taxon>Muroidea</taxon>
        <taxon>Muridae</taxon>
        <taxon>Murinae</taxon>
        <taxon>Rattus</taxon>
    </lineage>
</organism>
<evidence type="ECO:0000313" key="2">
    <source>
        <dbReference type="Proteomes" id="UP000234681"/>
    </source>
</evidence>
<dbReference type="AlphaFoldDB" id="A6JXL7"/>
<accession>A6JXL7</accession>
<dbReference type="Proteomes" id="UP000234681">
    <property type="component" value="Chromosome 3"/>
</dbReference>
<name>A6JXL7_RAT</name>
<proteinExistence type="predicted"/>